<dbReference type="Proteomes" id="UP000010744">
    <property type="component" value="Unassembled WGS sequence"/>
</dbReference>
<dbReference type="InterPro" id="IPR023149">
    <property type="entry name" value="Trans_acon_MeTrfase_C"/>
</dbReference>
<name>A0ABQ0I0H2_GORRU</name>
<protein>
    <submittedName>
        <fullName evidence="1">Trans-aconitate 2-methyltransferase</fullName>
    </submittedName>
</protein>
<dbReference type="PANTHER" id="PTHR43861">
    <property type="entry name" value="TRANS-ACONITATE 2-METHYLTRANSFERASE-RELATED"/>
    <property type="match status" value="1"/>
</dbReference>
<dbReference type="Gene3D" id="3.40.50.150">
    <property type="entry name" value="Vaccinia Virus protein VP39"/>
    <property type="match status" value="1"/>
</dbReference>
<dbReference type="SUPFAM" id="SSF53335">
    <property type="entry name" value="S-adenosyl-L-methionine-dependent methyltransferases"/>
    <property type="match status" value="1"/>
</dbReference>
<dbReference type="PANTHER" id="PTHR43861:SF1">
    <property type="entry name" value="TRANS-ACONITATE 2-METHYLTRANSFERASE"/>
    <property type="match status" value="1"/>
</dbReference>
<proteinExistence type="predicted"/>
<dbReference type="InterPro" id="IPR029063">
    <property type="entry name" value="SAM-dependent_MTases_sf"/>
</dbReference>
<dbReference type="EMBL" id="BAHB01000123">
    <property type="protein sequence ID" value="GAB88033.1"/>
    <property type="molecule type" value="Genomic_DNA"/>
</dbReference>
<reference evidence="1 2" key="1">
    <citation type="submission" date="2012-08" db="EMBL/GenBank/DDBJ databases">
        <title>Whole genome shotgun sequence of Gordonia rubripertincta NBRC 101908.</title>
        <authorList>
            <person name="Takarada H."/>
            <person name="Hosoyama A."/>
            <person name="Tsuchikane K."/>
            <person name="Katsumata H."/>
            <person name="Baba S."/>
            <person name="Ohji S."/>
            <person name="Yamazaki S."/>
            <person name="Fujita N."/>
        </authorList>
    </citation>
    <scope>NUCLEOTIDE SEQUENCE [LARGE SCALE GENOMIC DNA]</scope>
    <source>
        <strain evidence="1 2">NBRC 101908</strain>
    </source>
</reference>
<keyword evidence="2" id="KW-1185">Reference proteome</keyword>
<organism evidence="1 2">
    <name type="scientific">Gordonia rubripertincta NBRC 101908</name>
    <dbReference type="NCBI Taxonomy" id="1077975"/>
    <lineage>
        <taxon>Bacteria</taxon>
        <taxon>Bacillati</taxon>
        <taxon>Actinomycetota</taxon>
        <taxon>Actinomycetes</taxon>
        <taxon>Mycobacteriales</taxon>
        <taxon>Gordoniaceae</taxon>
        <taxon>Gordonia</taxon>
    </lineage>
</organism>
<accession>A0ABQ0I0H2</accession>
<dbReference type="CDD" id="cd02440">
    <property type="entry name" value="AdoMet_MTases"/>
    <property type="match status" value="1"/>
</dbReference>
<evidence type="ECO:0000313" key="2">
    <source>
        <dbReference type="Proteomes" id="UP000010744"/>
    </source>
</evidence>
<sequence>MTTPSEAIASRNHAASISTLRDTTTAGPYCGRMAVWDPARYLQFADDRSRPFLDLIAQIPTNPSFIVDLGCGPGHLTKHLRAQWPAADILGIDESAAMIDRAISDNFDPRANFDVADVIDWTPHRTFDLMISNAMFQWVPDQFGVIDRLLGHLSDGGAFAIQVPNGHDAPFRKVLAELAATDPFAESLSEVRQLPRLDAEDYLRFFFDRGFRVNAWETTYLHVLDGDDPVFDWISGTGARPYLQALPTHLREEFVTELKRRLAEAYPRHDWGTLMPFRRAFAVATRH</sequence>
<gene>
    <name evidence="1" type="primary">tam</name>
    <name evidence="1" type="ORF">GORBP_123_00100</name>
</gene>
<dbReference type="Gene3D" id="1.10.150.290">
    <property type="entry name" value="S-adenosyl-L-methionine-dependent methyltransferases"/>
    <property type="match status" value="1"/>
</dbReference>
<dbReference type="Pfam" id="PF13489">
    <property type="entry name" value="Methyltransf_23"/>
    <property type="match status" value="1"/>
</dbReference>
<evidence type="ECO:0000313" key="1">
    <source>
        <dbReference type="EMBL" id="GAB88033.1"/>
    </source>
</evidence>
<comment type="caution">
    <text evidence="1">The sequence shown here is derived from an EMBL/GenBank/DDBJ whole genome shotgun (WGS) entry which is preliminary data.</text>
</comment>